<proteinExistence type="predicted"/>
<dbReference type="EMBL" id="PQVW01000013">
    <property type="protein sequence ID" value="POZ21296.1"/>
    <property type="molecule type" value="Genomic_DNA"/>
</dbReference>
<evidence type="ECO:0000313" key="1">
    <source>
        <dbReference type="EMBL" id="POZ21296.1"/>
    </source>
</evidence>
<gene>
    <name evidence="1" type="ORF">C3712_16060</name>
</gene>
<protein>
    <submittedName>
        <fullName evidence="1">Uncharacterized protein</fullName>
    </submittedName>
</protein>
<dbReference type="RefSeq" id="WP_103949878.1">
    <property type="nucleotide sequence ID" value="NZ_PQVT01000014.1"/>
</dbReference>
<dbReference type="Proteomes" id="UP000237025">
    <property type="component" value="Unassembled WGS sequence"/>
</dbReference>
<reference evidence="1 2" key="1">
    <citation type="submission" date="2018-02" db="EMBL/GenBank/DDBJ databases">
        <title>Lelliotia aquatilis sp. nov., isolated from drinking water.</title>
        <authorList>
            <person name="Kaempfer P."/>
            <person name="Glaeser S."/>
            <person name="Exner M."/>
            <person name="Doijad S."/>
            <person name="Chakraborty T."/>
        </authorList>
    </citation>
    <scope>NUCLEOTIDE SEQUENCE [LARGE SCALE GENOMIC DNA]</scope>
    <source>
        <strain evidence="1 2">6331-17</strain>
    </source>
</reference>
<organism evidence="1 2">
    <name type="scientific">Lelliottia aquatilis</name>
    <dbReference type="NCBI Taxonomy" id="2080838"/>
    <lineage>
        <taxon>Bacteria</taxon>
        <taxon>Pseudomonadati</taxon>
        <taxon>Pseudomonadota</taxon>
        <taxon>Gammaproteobacteria</taxon>
        <taxon>Enterobacterales</taxon>
        <taxon>Enterobacteriaceae</taxon>
        <taxon>Lelliottia</taxon>
    </lineage>
</organism>
<keyword evidence="2" id="KW-1185">Reference proteome</keyword>
<comment type="caution">
    <text evidence="1">The sequence shown here is derived from an EMBL/GenBank/DDBJ whole genome shotgun (WGS) entry which is preliminary data.</text>
</comment>
<accession>A0ABX4ZYP3</accession>
<evidence type="ECO:0000313" key="2">
    <source>
        <dbReference type="Proteomes" id="UP000237025"/>
    </source>
</evidence>
<sequence length="421" mass="47425">MGIWSRVCSCVSSVASFAVNVVSSAVSKAKEVVGKAIGFMAEKAEGFVGKVSQMWERIKPHISTGRKILQVLSGMITLPWIKAALVGLDRALAWLEKADKHPLVKKLQKAFEWVIAWCKDAHQKQLDKEALEEARRHAKAMQEASGELHGTEKAAVEAIALINEYMIAKAEVDIAVKGDSLKDFEYFLRLRAVQKLLAFYETRMQAVQTVSDVDEDMHFMVYAANALIQQNAEFSDADTMRLDEMTHRLFGKPIIPFVFEEMIVAWEKSRQVLEEEWEKKNSTLAKERLLHNRLVRAQKYEELEPAEISVLNDLAITLPRDTVALEQLGDDLLARRNYVNAAEGFLQMLEKDEQQLIAEGKEYLLEQGSMVGTLLIDCSQNDRAWASLSAEEQSLINDFANIFGADCQKRTETGLLVEVMA</sequence>
<name>A0ABX4ZYP3_9ENTR</name>